<evidence type="ECO:0000313" key="3">
    <source>
        <dbReference type="Proteomes" id="UP000887566"/>
    </source>
</evidence>
<keyword evidence="3" id="KW-1185">Reference proteome</keyword>
<feature type="transmembrane region" description="Helical" evidence="2">
    <location>
        <begin position="58"/>
        <end position="75"/>
    </location>
</feature>
<protein>
    <submittedName>
        <fullName evidence="4">Uncharacterized protein</fullName>
    </submittedName>
</protein>
<keyword evidence="2" id="KW-0812">Transmembrane</keyword>
<evidence type="ECO:0000256" key="1">
    <source>
        <dbReference type="SAM" id="MobiDB-lite"/>
    </source>
</evidence>
<organism evidence="3 4">
    <name type="scientific">Plectus sambesii</name>
    <dbReference type="NCBI Taxonomy" id="2011161"/>
    <lineage>
        <taxon>Eukaryota</taxon>
        <taxon>Metazoa</taxon>
        <taxon>Ecdysozoa</taxon>
        <taxon>Nematoda</taxon>
        <taxon>Chromadorea</taxon>
        <taxon>Plectida</taxon>
        <taxon>Plectina</taxon>
        <taxon>Plectoidea</taxon>
        <taxon>Plectidae</taxon>
        <taxon>Plectus</taxon>
    </lineage>
</organism>
<feature type="transmembrane region" description="Helical" evidence="2">
    <location>
        <begin position="168"/>
        <end position="187"/>
    </location>
</feature>
<name>A0A914V134_9BILA</name>
<dbReference type="WBParaSite" id="PSAMB.scaffold14327size1922.g35998.t1">
    <property type="protein sequence ID" value="PSAMB.scaffold14327size1922.g35998.t1"/>
    <property type="gene ID" value="PSAMB.scaffold14327size1922.g35998"/>
</dbReference>
<evidence type="ECO:0000256" key="2">
    <source>
        <dbReference type="SAM" id="Phobius"/>
    </source>
</evidence>
<dbReference type="Proteomes" id="UP000887566">
    <property type="component" value="Unplaced"/>
</dbReference>
<accession>A0A914V134</accession>
<feature type="region of interest" description="Disordered" evidence="1">
    <location>
        <begin position="15"/>
        <end position="48"/>
    </location>
</feature>
<keyword evidence="2" id="KW-1133">Transmembrane helix</keyword>
<evidence type="ECO:0000313" key="4">
    <source>
        <dbReference type="WBParaSite" id="PSAMB.scaffold14327size1922.g35998.t1"/>
    </source>
</evidence>
<feature type="transmembrane region" description="Helical" evidence="2">
    <location>
        <begin position="118"/>
        <end position="139"/>
    </location>
</feature>
<reference evidence="4" key="1">
    <citation type="submission" date="2022-11" db="UniProtKB">
        <authorList>
            <consortium name="WormBaseParasite"/>
        </authorList>
    </citation>
    <scope>IDENTIFICATION</scope>
</reference>
<keyword evidence="2" id="KW-0472">Membrane</keyword>
<dbReference type="AlphaFoldDB" id="A0A914V134"/>
<proteinExistence type="predicted"/>
<feature type="compositionally biased region" description="Polar residues" evidence="1">
    <location>
        <begin position="25"/>
        <end position="45"/>
    </location>
</feature>
<sequence length="217" mass="24871">MNFLIDAARNQFNDKSVDGAMEQRGPSQPASGSQEDRGGQQTSDDATTRQRQRLFNSAKTAIFVIGTAAIVLIAFRNTVTWHLQRFWGASGDLWQLLWNPVFDLFNGDPWSMGVNGTAIVTVSAFWGFNLLFIAFDLGFGPTKWLKRYKIQDNEKVDPKRILKALPRILFNQFVVGYVAITIGYYIAQWRGCSFERQLPTFHRVVFEMFVFIWVEEI</sequence>